<proteinExistence type="predicted"/>
<protein>
    <submittedName>
        <fullName evidence="2">Phospholipid/glycerol acyltransferase</fullName>
    </submittedName>
</protein>
<gene>
    <name evidence="2" type="ORF">PAI11_13460</name>
</gene>
<dbReference type="AlphaFoldDB" id="H0E3H5"/>
<dbReference type="EMBL" id="AGUD01000071">
    <property type="protein sequence ID" value="EHN11772.1"/>
    <property type="molecule type" value="Genomic_DNA"/>
</dbReference>
<evidence type="ECO:0000313" key="2">
    <source>
        <dbReference type="EMBL" id="EHN11772.1"/>
    </source>
</evidence>
<organism evidence="2 3">
    <name type="scientific">Patulibacter medicamentivorans</name>
    <dbReference type="NCBI Taxonomy" id="1097667"/>
    <lineage>
        <taxon>Bacteria</taxon>
        <taxon>Bacillati</taxon>
        <taxon>Actinomycetota</taxon>
        <taxon>Thermoleophilia</taxon>
        <taxon>Solirubrobacterales</taxon>
        <taxon>Patulibacteraceae</taxon>
        <taxon>Patulibacter</taxon>
    </lineage>
</organism>
<name>H0E3H5_9ACTN</name>
<sequence>METPSPADQHAPPTHGGGGTPLDDHLPVVEPDRDLDDWGRSARLSGLLDRTVWEAAHKVWFRIDLEQAARIPNRGGAVLLVNGGGVASPIGPLLAKAIREDHPRRRESRICVKPALLDQPGLSVLLPRAGAVRSHPDDLRRLLADEGELVVLPVRSDMLEDDEAAGQLAREPAIVAAVRAGAPIVPVAAVGADDAQPVIGRVPLPGGRRLPITLTFPHLGPLAFLLYLPAKVRLRALPPIHPGGSGDERHQAVRAAVTAARRLRAEAAEMTGERGSRWLG</sequence>
<keyword evidence="2" id="KW-0808">Transferase</keyword>
<dbReference type="OrthoDB" id="5241618at2"/>
<dbReference type="RefSeq" id="WP_007572355.1">
    <property type="nucleotide sequence ID" value="NZ_AGUD01000071.1"/>
</dbReference>
<evidence type="ECO:0000256" key="1">
    <source>
        <dbReference type="SAM" id="MobiDB-lite"/>
    </source>
</evidence>
<dbReference type="GO" id="GO:0016746">
    <property type="term" value="F:acyltransferase activity"/>
    <property type="evidence" value="ECO:0007669"/>
    <property type="project" value="UniProtKB-KW"/>
</dbReference>
<feature type="region of interest" description="Disordered" evidence="1">
    <location>
        <begin position="1"/>
        <end position="34"/>
    </location>
</feature>
<keyword evidence="3" id="KW-1185">Reference proteome</keyword>
<comment type="caution">
    <text evidence="2">The sequence shown here is derived from an EMBL/GenBank/DDBJ whole genome shotgun (WGS) entry which is preliminary data.</text>
</comment>
<feature type="compositionally biased region" description="Basic and acidic residues" evidence="1">
    <location>
        <begin position="22"/>
        <end position="34"/>
    </location>
</feature>
<evidence type="ECO:0000313" key="3">
    <source>
        <dbReference type="Proteomes" id="UP000005143"/>
    </source>
</evidence>
<dbReference type="Proteomes" id="UP000005143">
    <property type="component" value="Unassembled WGS sequence"/>
</dbReference>
<accession>H0E3H5</accession>
<reference evidence="2 3" key="1">
    <citation type="journal article" date="2013" name="Biodegradation">
        <title>Quantitative proteomic analysis of ibuprofen-degrading Patulibacter sp. strain I11.</title>
        <authorList>
            <person name="Almeida B."/>
            <person name="Kjeldal H."/>
            <person name="Lolas I."/>
            <person name="Knudsen A.D."/>
            <person name="Carvalho G."/>
            <person name="Nielsen K.L."/>
            <person name="Barreto Crespo M.T."/>
            <person name="Stensballe A."/>
            <person name="Nielsen J.L."/>
        </authorList>
    </citation>
    <scope>NUCLEOTIDE SEQUENCE [LARGE SCALE GENOMIC DNA]</scope>
    <source>
        <strain evidence="2 3">I11</strain>
    </source>
</reference>
<keyword evidence="2" id="KW-0012">Acyltransferase</keyword>